<evidence type="ECO:0000313" key="2">
    <source>
        <dbReference type="Proteomes" id="UP000008975"/>
    </source>
</evidence>
<reference evidence="1 2" key="1">
    <citation type="journal article" date="2011" name="J. Bacteriol.">
        <title>Genome sequence of Microbacterium testaceum StLB037, an N-acylhomoserine lactone-degrading bacterium isolated from potato leaves.</title>
        <authorList>
            <person name="Morohoshi T."/>
            <person name="Wang W.-Z."/>
            <person name="Someya N."/>
            <person name="Ikeda T."/>
        </authorList>
    </citation>
    <scope>NUCLEOTIDE SEQUENCE [LARGE SCALE GENOMIC DNA]</scope>
    <source>
        <strain evidence="1 2">StLB037</strain>
    </source>
</reference>
<protein>
    <submittedName>
        <fullName evidence="1">Protein distantly</fullName>
    </submittedName>
</protein>
<reference key="2">
    <citation type="submission" date="2011-02" db="EMBL/GenBank/DDBJ databases">
        <title>Genome sequence of Microbacterium testaceum StLB037.</title>
        <authorList>
            <person name="Morohoshi T."/>
            <person name="Wang W.Z."/>
            <person name="Someya N."/>
            <person name="Ikeda T."/>
        </authorList>
    </citation>
    <scope>NUCLEOTIDE SEQUENCE</scope>
    <source>
        <strain>StLB037</strain>
    </source>
</reference>
<organism evidence="1 2">
    <name type="scientific">Microbacterium testaceum (strain StLB037)</name>
    <dbReference type="NCBI Taxonomy" id="979556"/>
    <lineage>
        <taxon>Bacteria</taxon>
        <taxon>Bacillati</taxon>
        <taxon>Actinomycetota</taxon>
        <taxon>Actinomycetes</taxon>
        <taxon>Micrococcales</taxon>
        <taxon>Microbacteriaceae</taxon>
        <taxon>Microbacterium</taxon>
    </lineage>
</organism>
<sequence length="182" mass="19710">MGDLSGPEPGAAASEWVALLRAGDFAAAWQLTTDAFRLANAQAWITGHRGIVGMWPGKPKPDDLARALSQEHAEHELWPYLVREVERQVRGVVLGVLGERPIGTSTRPRPIAPDIELVHVIPLDQLTASADGVAMWQPGQVVDSVSILLQRASDEWRIAGVADHLPVPGWPPSFERVADLGD</sequence>
<dbReference type="KEGG" id="mts:MTES_0173"/>
<name>E8N8S8_MICTS</name>
<accession>E8N8S8</accession>
<dbReference type="Proteomes" id="UP000008975">
    <property type="component" value="Chromosome"/>
</dbReference>
<gene>
    <name evidence="1" type="ordered locus">MTES_0173</name>
</gene>
<dbReference type="HOGENOM" id="CLU_1553064_0_0_11"/>
<dbReference type="RefSeq" id="WP_013583264.1">
    <property type="nucleotide sequence ID" value="NC_015125.1"/>
</dbReference>
<dbReference type="OrthoDB" id="166951at2"/>
<dbReference type="EMBL" id="AP012052">
    <property type="protein sequence ID" value="BAJ73137.1"/>
    <property type="molecule type" value="Genomic_DNA"/>
</dbReference>
<proteinExistence type="predicted"/>
<dbReference type="AlphaFoldDB" id="E8N8S8"/>
<evidence type="ECO:0000313" key="1">
    <source>
        <dbReference type="EMBL" id="BAJ73137.1"/>
    </source>
</evidence>